<dbReference type="AlphaFoldDB" id="A0A9P3HLW3"/>
<evidence type="ECO:0000256" key="5">
    <source>
        <dbReference type="PROSITE-ProRule" id="PRU00282"/>
    </source>
</evidence>
<reference evidence="8" key="2">
    <citation type="journal article" date="2022" name="Microbiol. Resour. Announc.">
        <title>Whole-Genome Sequence of Entomortierella parvispora E1425, a Mucoromycotan Fungus Associated with Burkholderiaceae-Related Endosymbiotic Bacteria.</title>
        <authorList>
            <person name="Herlambang A."/>
            <person name="Guo Y."/>
            <person name="Takashima Y."/>
            <person name="Narisawa K."/>
            <person name="Ohta H."/>
            <person name="Nishizawa T."/>
        </authorList>
    </citation>
    <scope>NUCLEOTIDE SEQUENCE</scope>
    <source>
        <strain evidence="8">E1425</strain>
    </source>
</reference>
<feature type="compositionally biased region" description="Low complexity" evidence="7">
    <location>
        <begin position="350"/>
        <end position="380"/>
    </location>
</feature>
<protein>
    <recommendedName>
        <fullName evidence="10">Mitochondrial carrier protein</fullName>
    </recommendedName>
</protein>
<dbReference type="GO" id="GO:0016020">
    <property type="term" value="C:membrane"/>
    <property type="evidence" value="ECO:0007669"/>
    <property type="project" value="UniProtKB-SubCell"/>
</dbReference>
<evidence type="ECO:0000256" key="4">
    <source>
        <dbReference type="ARBA" id="ARBA00023136"/>
    </source>
</evidence>
<comment type="subcellular location">
    <subcellularLocation>
        <location evidence="1">Membrane</location>
        <topology evidence="1">Multi-pass membrane protein</topology>
    </subcellularLocation>
</comment>
<keyword evidence="2 5" id="KW-0812">Transmembrane</keyword>
<dbReference type="PROSITE" id="PS50920">
    <property type="entry name" value="SOLCAR"/>
    <property type="match status" value="3"/>
</dbReference>
<feature type="repeat" description="Solcar" evidence="5">
    <location>
        <begin position="31"/>
        <end position="116"/>
    </location>
</feature>
<dbReference type="PANTHER" id="PTHR46080:SF18">
    <property type="entry name" value="MITOCHONDRIAL SUBSTRATE CARRIER FAMILY PROTEIN J"/>
    <property type="match status" value="1"/>
</dbReference>
<organism evidence="8 9">
    <name type="scientific">Entomortierella parvispora</name>
    <dbReference type="NCBI Taxonomy" id="205924"/>
    <lineage>
        <taxon>Eukaryota</taxon>
        <taxon>Fungi</taxon>
        <taxon>Fungi incertae sedis</taxon>
        <taxon>Mucoromycota</taxon>
        <taxon>Mortierellomycotina</taxon>
        <taxon>Mortierellomycetes</taxon>
        <taxon>Mortierellales</taxon>
        <taxon>Mortierellaceae</taxon>
        <taxon>Entomortierella</taxon>
    </lineage>
</organism>
<dbReference type="EMBL" id="BQFW01000015">
    <property type="protein sequence ID" value="GJJ79096.1"/>
    <property type="molecule type" value="Genomic_DNA"/>
</dbReference>
<keyword evidence="6" id="KW-0813">Transport</keyword>
<evidence type="ECO:0000256" key="7">
    <source>
        <dbReference type="SAM" id="MobiDB-lite"/>
    </source>
</evidence>
<proteinExistence type="inferred from homology"/>
<dbReference type="PANTHER" id="PTHR46080">
    <property type="entry name" value="MITOCHONDRIAL SUBSTRATE CARRIER FAMILY PROTEIN J"/>
    <property type="match status" value="1"/>
</dbReference>
<dbReference type="Proteomes" id="UP000827284">
    <property type="component" value="Unassembled WGS sequence"/>
</dbReference>
<keyword evidence="3" id="KW-1133">Transmembrane helix</keyword>
<feature type="region of interest" description="Disordered" evidence="7">
    <location>
        <begin position="348"/>
        <end position="380"/>
    </location>
</feature>
<comment type="caution">
    <text evidence="8">The sequence shown here is derived from an EMBL/GenBank/DDBJ whole genome shotgun (WGS) entry which is preliminary data.</text>
</comment>
<reference evidence="8" key="1">
    <citation type="submission" date="2021-11" db="EMBL/GenBank/DDBJ databases">
        <authorList>
            <person name="Herlambang A."/>
            <person name="Guo Y."/>
            <person name="Takashima Y."/>
            <person name="Nishizawa T."/>
        </authorList>
    </citation>
    <scope>NUCLEOTIDE SEQUENCE</scope>
    <source>
        <strain evidence="8">E1425</strain>
    </source>
</reference>
<evidence type="ECO:0000313" key="8">
    <source>
        <dbReference type="EMBL" id="GJJ79096.1"/>
    </source>
</evidence>
<dbReference type="OrthoDB" id="250329at2759"/>
<evidence type="ECO:0000256" key="3">
    <source>
        <dbReference type="ARBA" id="ARBA00022989"/>
    </source>
</evidence>
<evidence type="ECO:0008006" key="10">
    <source>
        <dbReference type="Google" id="ProtNLM"/>
    </source>
</evidence>
<gene>
    <name evidence="8" type="ORF">EMPS_11455</name>
</gene>
<accession>A0A9P3HLW3</accession>
<evidence type="ECO:0000256" key="6">
    <source>
        <dbReference type="RuleBase" id="RU000488"/>
    </source>
</evidence>
<comment type="similarity">
    <text evidence="6">Belongs to the mitochondrial carrier (TC 2.A.29) family.</text>
</comment>
<feature type="repeat" description="Solcar" evidence="5">
    <location>
        <begin position="250"/>
        <end position="342"/>
    </location>
</feature>
<evidence type="ECO:0000313" key="9">
    <source>
        <dbReference type="Proteomes" id="UP000827284"/>
    </source>
</evidence>
<dbReference type="Pfam" id="PF00153">
    <property type="entry name" value="Mito_carr"/>
    <property type="match status" value="3"/>
</dbReference>
<dbReference type="Gene3D" id="1.50.40.10">
    <property type="entry name" value="Mitochondrial carrier domain"/>
    <property type="match status" value="2"/>
</dbReference>
<dbReference type="InterPro" id="IPR018108">
    <property type="entry name" value="MCP_transmembrane"/>
</dbReference>
<dbReference type="SUPFAM" id="SSF103506">
    <property type="entry name" value="Mitochondrial carrier"/>
    <property type="match status" value="1"/>
</dbReference>
<keyword evidence="4 5" id="KW-0472">Membrane</keyword>
<dbReference type="InterPro" id="IPR023395">
    <property type="entry name" value="MCP_dom_sf"/>
</dbReference>
<name>A0A9P3HLW3_9FUNG</name>
<keyword evidence="9" id="KW-1185">Reference proteome</keyword>
<evidence type="ECO:0000256" key="2">
    <source>
        <dbReference type="ARBA" id="ARBA00022692"/>
    </source>
</evidence>
<feature type="repeat" description="Solcar" evidence="5">
    <location>
        <begin position="132"/>
        <end position="220"/>
    </location>
</feature>
<evidence type="ECO:0000256" key="1">
    <source>
        <dbReference type="ARBA" id="ARBA00004141"/>
    </source>
</evidence>
<sequence length="380" mass="41398">MATIPNPVTTALVENTALQPAAQKKVTLGPANVVAYMFQGTGVFMCLDVVVWPLEVARTRMQASKDNTPQSTFKLLRDIARTEGPTKLFRGLGPFLLTSLPSQAVYLGVYEHATSVIERNFPDKTNSNSATREIAVAGTAGFLAEAVSAALYVPTDIISQRLRVQSESKGGARVTSMDIFKSIYRTEGIRGYYQGFMATLLAFTPSSVAHWAGYESTKKVLFNHFSAKEQQQMKTGNTERFYAKHQLSQNNTLIVGLSALNASVLGLVFSSPFDMVRVRLQLLDGFHREQAEQLKKGWWAMARLIAKEEGVRGFFKGMAPKLMAAIPGGVGYLFAYEYIKENLEGDSKDSAASSISSSASLPASSSRTISSIIPPTYSSS</sequence>